<dbReference type="InterPro" id="IPR008962">
    <property type="entry name" value="PapD-like_sf"/>
</dbReference>
<evidence type="ECO:0000313" key="3">
    <source>
        <dbReference type="Proteomes" id="UP000005237"/>
    </source>
</evidence>
<reference evidence="2" key="2">
    <citation type="submission" date="2022-06" db="UniProtKB">
        <authorList>
            <consortium name="EnsemblMetazoa"/>
        </authorList>
    </citation>
    <scope>IDENTIFICATION</scope>
    <source>
        <strain evidence="2">DF5081</strain>
    </source>
</reference>
<dbReference type="InterPro" id="IPR013783">
    <property type="entry name" value="Ig-like_fold"/>
</dbReference>
<proteinExistence type="predicted"/>
<sequence length="144" mass="16577">MANEVALAFNLAHSAHTINTIIDRVEKLTLFHRTSNTESSTLFHHQQQWPSLSHKEISPLRRTRRSCPTRRTTTHQGDQTNSSARPQGGRSARRLVRCVAYGQEDTNNDRITIEWTNTPDGAAKQFRREWFQGDGMVRRKNLPI</sequence>
<accession>A0A8R1E812</accession>
<feature type="compositionally biased region" description="Polar residues" evidence="1">
    <location>
        <begin position="75"/>
        <end position="85"/>
    </location>
</feature>
<dbReference type="Proteomes" id="UP000005237">
    <property type="component" value="Unassembled WGS sequence"/>
</dbReference>
<protein>
    <recommendedName>
        <fullName evidence="4">Major sperm protein</fullName>
    </recommendedName>
</protein>
<dbReference type="AlphaFoldDB" id="A0A8R1E812"/>
<name>A0A8R1E812_CAEJA</name>
<feature type="region of interest" description="Disordered" evidence="1">
    <location>
        <begin position="59"/>
        <end position="92"/>
    </location>
</feature>
<dbReference type="InterPro" id="IPR051155">
    <property type="entry name" value="Nematode_MSP"/>
</dbReference>
<reference evidence="3" key="1">
    <citation type="submission" date="2010-08" db="EMBL/GenBank/DDBJ databases">
        <authorList>
            <consortium name="Caenorhabditis japonica Sequencing Consortium"/>
            <person name="Wilson R.K."/>
        </authorList>
    </citation>
    <scope>NUCLEOTIDE SEQUENCE [LARGE SCALE GENOMIC DNA]</scope>
    <source>
        <strain evidence="3">DF5081</strain>
    </source>
</reference>
<dbReference type="PANTHER" id="PTHR22920">
    <property type="entry name" value="MAJOR SPERM PROTEIN"/>
    <property type="match status" value="1"/>
</dbReference>
<dbReference type="Gene3D" id="2.60.40.10">
    <property type="entry name" value="Immunoglobulins"/>
    <property type="match status" value="1"/>
</dbReference>
<dbReference type="EnsemblMetazoa" id="CJA23065.1">
    <property type="protein sequence ID" value="CJA23065.1"/>
    <property type="gene ID" value="WBGene00178637"/>
</dbReference>
<evidence type="ECO:0008006" key="4">
    <source>
        <dbReference type="Google" id="ProtNLM"/>
    </source>
</evidence>
<evidence type="ECO:0000256" key="1">
    <source>
        <dbReference type="SAM" id="MobiDB-lite"/>
    </source>
</evidence>
<dbReference type="SUPFAM" id="SSF49354">
    <property type="entry name" value="PapD-like"/>
    <property type="match status" value="1"/>
</dbReference>
<keyword evidence="3" id="KW-1185">Reference proteome</keyword>
<dbReference type="PANTHER" id="PTHR22920:SF7">
    <property type="entry name" value="MSP DOMAIN-CONTAINING PROTEIN-RELATED"/>
    <property type="match status" value="1"/>
</dbReference>
<evidence type="ECO:0000313" key="2">
    <source>
        <dbReference type="EnsemblMetazoa" id="CJA23065.1"/>
    </source>
</evidence>
<organism evidence="2 3">
    <name type="scientific">Caenorhabditis japonica</name>
    <dbReference type="NCBI Taxonomy" id="281687"/>
    <lineage>
        <taxon>Eukaryota</taxon>
        <taxon>Metazoa</taxon>
        <taxon>Ecdysozoa</taxon>
        <taxon>Nematoda</taxon>
        <taxon>Chromadorea</taxon>
        <taxon>Rhabditida</taxon>
        <taxon>Rhabditina</taxon>
        <taxon>Rhabditomorpha</taxon>
        <taxon>Rhabditoidea</taxon>
        <taxon>Rhabditidae</taxon>
        <taxon>Peloderinae</taxon>
        <taxon>Caenorhabditis</taxon>
    </lineage>
</organism>